<dbReference type="Pfam" id="PF03466">
    <property type="entry name" value="LysR_substrate"/>
    <property type="match status" value="1"/>
</dbReference>
<dbReference type="Gene3D" id="3.40.190.10">
    <property type="entry name" value="Periplasmic binding protein-like II"/>
    <property type="match status" value="2"/>
</dbReference>
<dbReference type="AlphaFoldDB" id="S0DDC6"/>
<keyword evidence="3" id="KW-0238">DNA-binding</keyword>
<evidence type="ECO:0000256" key="1">
    <source>
        <dbReference type="ARBA" id="ARBA00009437"/>
    </source>
</evidence>
<keyword evidence="4" id="KW-0804">Transcription</keyword>
<reference evidence="6" key="1">
    <citation type="submission" date="2012-10" db="EMBL/GenBank/DDBJ databases">
        <authorList>
            <person name="Sandrine L."/>
        </authorList>
    </citation>
    <scope>NUCLEOTIDE SEQUENCE</scope>
</reference>
<reference evidence="6" key="2">
    <citation type="journal article" date="2013" name="Biotechnol. Biofuels">
        <title>Mining for hemicellulases in the fungus-growing termite Pseudacanthotermes militaris using functional metagenomics.</title>
        <authorList>
            <person name="Bastien G."/>
            <person name="Arnal G."/>
            <person name="Bozonnet S."/>
            <person name="Laguerre S."/>
            <person name="Ferreira F."/>
            <person name="Faure R."/>
            <person name="Henrissat B."/>
            <person name="Lefevre F."/>
            <person name="Robe P."/>
            <person name="Bouchez O."/>
            <person name="Noirot C."/>
            <person name="Dumon C."/>
            <person name="O'Donohue M."/>
        </authorList>
    </citation>
    <scope>NUCLEOTIDE SEQUENCE</scope>
</reference>
<dbReference type="EMBL" id="HF548333">
    <property type="protein sequence ID" value="CCO21877.1"/>
    <property type="molecule type" value="Genomic_DNA"/>
</dbReference>
<evidence type="ECO:0000313" key="7">
    <source>
        <dbReference type="EMBL" id="CCO21877.1"/>
    </source>
</evidence>
<sequence length="306" mass="34486">MTIVQLEYLLAVVNHGSFSAAAEYCFVTQPTLSMQIANLEDELGVTLLDRNAKPIAPTEAGLAVVEQAKEAVAAFYGTKEKVSNLKGELSGKLRLGVLPTISPYLMPHFIIEFQKKCPNVELEIWDMLTSEIIEALEHDTIDIAIFSGGESPIKIRETDLFDDKFYVYVSPKHRFFGRKSMLLSEIDIKELLIISEGNCMRNQTFELCKEKKKVKSPYTFASCPLETLIHMVDATDSTMTVIPGMAVMYLPEERRKQVIPFEKFHAHRKITMAVGRTYIRESLISAVREAVLTAAEKFKLAEFLIP</sequence>
<dbReference type="InterPro" id="IPR050950">
    <property type="entry name" value="HTH-type_LysR_regulators"/>
</dbReference>
<dbReference type="InterPro" id="IPR036388">
    <property type="entry name" value="WH-like_DNA-bd_sf"/>
</dbReference>
<dbReference type="SUPFAM" id="SSF53850">
    <property type="entry name" value="Periplasmic binding protein-like II"/>
    <property type="match status" value="1"/>
</dbReference>
<keyword evidence="2" id="KW-0805">Transcription regulation</keyword>
<dbReference type="PRINTS" id="PR00039">
    <property type="entry name" value="HTHLYSR"/>
</dbReference>
<dbReference type="Gene3D" id="1.10.10.10">
    <property type="entry name" value="Winged helix-like DNA-binding domain superfamily/Winged helix DNA-binding domain"/>
    <property type="match status" value="1"/>
</dbReference>
<name>S0DDC6_9ZZZZ</name>
<gene>
    <name evidence="7" type="ORF">BN138_1065</name>
    <name evidence="6" type="ORF">BN138_141</name>
</gene>
<comment type="similarity">
    <text evidence="1">Belongs to the LysR transcriptional regulatory family.</text>
</comment>
<dbReference type="GO" id="GO:0003700">
    <property type="term" value="F:DNA-binding transcription factor activity"/>
    <property type="evidence" value="ECO:0007669"/>
    <property type="project" value="InterPro"/>
</dbReference>
<dbReference type="FunFam" id="1.10.10.10:FF:000001">
    <property type="entry name" value="LysR family transcriptional regulator"/>
    <property type="match status" value="1"/>
</dbReference>
<dbReference type="Pfam" id="PF00126">
    <property type="entry name" value="HTH_1"/>
    <property type="match status" value="1"/>
</dbReference>
<dbReference type="EMBL" id="HF548276">
    <property type="protein sequence ID" value="CCO20953.1"/>
    <property type="molecule type" value="Genomic_DNA"/>
</dbReference>
<dbReference type="GO" id="GO:0003677">
    <property type="term" value="F:DNA binding"/>
    <property type="evidence" value="ECO:0007669"/>
    <property type="project" value="UniProtKB-KW"/>
</dbReference>
<organism evidence="6">
    <name type="scientific">termite gut metagenome</name>
    <dbReference type="NCBI Taxonomy" id="433724"/>
    <lineage>
        <taxon>unclassified sequences</taxon>
        <taxon>metagenomes</taxon>
        <taxon>organismal metagenomes</taxon>
    </lineage>
</organism>
<dbReference type="InterPro" id="IPR036390">
    <property type="entry name" value="WH_DNA-bd_sf"/>
</dbReference>
<dbReference type="CDD" id="cd08411">
    <property type="entry name" value="PBP2_OxyR"/>
    <property type="match status" value="1"/>
</dbReference>
<accession>S0DDC6</accession>
<evidence type="ECO:0000259" key="5">
    <source>
        <dbReference type="PROSITE" id="PS50931"/>
    </source>
</evidence>
<dbReference type="InterPro" id="IPR005119">
    <property type="entry name" value="LysR_subst-bd"/>
</dbReference>
<dbReference type="InterPro" id="IPR000847">
    <property type="entry name" value="LysR_HTH_N"/>
</dbReference>
<feature type="domain" description="HTH lysR-type" evidence="5">
    <location>
        <begin position="1"/>
        <end position="58"/>
    </location>
</feature>
<dbReference type="PANTHER" id="PTHR30419:SF29">
    <property type="entry name" value="LYSR-FAMILY TRANSCRIPTIONAL REGULATOR"/>
    <property type="match status" value="1"/>
</dbReference>
<evidence type="ECO:0000313" key="6">
    <source>
        <dbReference type="EMBL" id="CCO20953.1"/>
    </source>
</evidence>
<dbReference type="PANTHER" id="PTHR30419">
    <property type="entry name" value="HTH-TYPE TRANSCRIPTIONAL REGULATOR YBHD"/>
    <property type="match status" value="1"/>
</dbReference>
<evidence type="ECO:0000256" key="2">
    <source>
        <dbReference type="ARBA" id="ARBA00023015"/>
    </source>
</evidence>
<dbReference type="SUPFAM" id="SSF46785">
    <property type="entry name" value="Winged helix' DNA-binding domain"/>
    <property type="match status" value="1"/>
</dbReference>
<protein>
    <submittedName>
        <fullName evidence="6">Putative transcriptional regulator</fullName>
    </submittedName>
</protein>
<evidence type="ECO:0000256" key="4">
    <source>
        <dbReference type="ARBA" id="ARBA00023163"/>
    </source>
</evidence>
<proteinExistence type="inferred from homology"/>
<dbReference type="PROSITE" id="PS50931">
    <property type="entry name" value="HTH_LYSR"/>
    <property type="match status" value="1"/>
</dbReference>
<dbReference type="GO" id="GO:0005829">
    <property type="term" value="C:cytosol"/>
    <property type="evidence" value="ECO:0007669"/>
    <property type="project" value="TreeGrafter"/>
</dbReference>
<evidence type="ECO:0000256" key="3">
    <source>
        <dbReference type="ARBA" id="ARBA00023125"/>
    </source>
</evidence>